<evidence type="ECO:0000313" key="1">
    <source>
        <dbReference type="EMBL" id="MCW3806467.1"/>
    </source>
</evidence>
<protein>
    <submittedName>
        <fullName evidence="1">Uncharacterized protein</fullName>
    </submittedName>
</protein>
<dbReference type="AlphaFoldDB" id="A0AAE3SKD8"/>
<evidence type="ECO:0000313" key="2">
    <source>
        <dbReference type="Proteomes" id="UP001207408"/>
    </source>
</evidence>
<proteinExistence type="predicted"/>
<dbReference type="Proteomes" id="UP001207408">
    <property type="component" value="Unassembled WGS sequence"/>
</dbReference>
<comment type="caution">
    <text evidence="1">The sequence shown here is derived from an EMBL/GenBank/DDBJ whole genome shotgun (WGS) entry which is preliminary data.</text>
</comment>
<accession>A0AAE3SKD8</accession>
<gene>
    <name evidence="1" type="ORF">OM074_12600</name>
</gene>
<keyword evidence="2" id="KW-1185">Reference proteome</keyword>
<organism evidence="1 2">
    <name type="scientific">Plebeiibacterium marinum</name>
    <dbReference type="NCBI Taxonomy" id="2992111"/>
    <lineage>
        <taxon>Bacteria</taxon>
        <taxon>Pseudomonadati</taxon>
        <taxon>Bacteroidota</taxon>
        <taxon>Bacteroidia</taxon>
        <taxon>Marinilabiliales</taxon>
        <taxon>Marinilabiliaceae</taxon>
        <taxon>Plebeiibacterium</taxon>
    </lineage>
</organism>
<reference evidence="1" key="1">
    <citation type="submission" date="2022-10" db="EMBL/GenBank/DDBJ databases">
        <authorList>
            <person name="Yu W.X."/>
        </authorList>
    </citation>
    <scope>NUCLEOTIDE SEQUENCE</scope>
    <source>
        <strain evidence="1">D04</strain>
    </source>
</reference>
<dbReference type="RefSeq" id="WP_301199931.1">
    <property type="nucleotide sequence ID" value="NZ_JAPDPI010000024.1"/>
</dbReference>
<dbReference type="EMBL" id="JAPDPI010000024">
    <property type="protein sequence ID" value="MCW3806467.1"/>
    <property type="molecule type" value="Genomic_DNA"/>
</dbReference>
<sequence length="83" mass="9840">MNVVEKRDFIHSRLHLIDENFINEMYQKMYSALEDNNPIVGYGPVGKPIKKQQLLAELEEAERQIERGEYITLDELDEESKTW</sequence>
<name>A0AAE3SKD8_9BACT</name>